<evidence type="ECO:0000313" key="3">
    <source>
        <dbReference type="Proteomes" id="UP000092666"/>
    </source>
</evidence>
<dbReference type="OrthoDB" id="341300at2759"/>
<dbReference type="InterPro" id="IPR036866">
    <property type="entry name" value="RibonucZ/Hydroxyglut_hydro"/>
</dbReference>
<accession>A0A1B9GUF6</accession>
<protein>
    <recommendedName>
        <fullName evidence="1">Metallo-beta-lactamase domain-containing protein</fullName>
    </recommendedName>
</protein>
<evidence type="ECO:0000259" key="1">
    <source>
        <dbReference type="SMART" id="SM00849"/>
    </source>
</evidence>
<dbReference type="Gene3D" id="3.60.15.10">
    <property type="entry name" value="Ribonuclease Z/Hydroxyacylglutathione hydrolase-like"/>
    <property type="match status" value="1"/>
</dbReference>
<name>A0A1B9GUF6_9TREE</name>
<dbReference type="EMBL" id="KV700124">
    <property type="protein sequence ID" value="OCF34656.1"/>
    <property type="molecule type" value="Genomic_DNA"/>
</dbReference>
<sequence length="469" mass="52450">MPTNDSPLQLLFLGTGTSTGLPLTPCLTQSNPYPESFSDMVPLLRASELSTSPLAHIKGSWNPDGEWPSNIPCPCCRSAVDPDVPEGWKNKRGNTSVLVRRKDKEGVYQNILVDVGKTFREQAGRFFPKWGVQTIDAVLLTHGHADAYFGLDDLREWCIRQRRAIPVYLNQPTYEAVCTAFPYMVDKTKASGGGDIPTLLWNIIEDHDEFEIAGVNVKSMPVHHGIYFHTVPSSNGDSEALPVERLEPEPLICLSFMFDNSIVYISDVSSIPDKTWHRISNRHEPASSDIKMDKYAALPTPDATPTRVVTPQTNGEKEMQPLPILVIDALWPLRPHTSHFSFLQALETALRLRSSHTYLVGSTHPTTHFMWEELCLSLLDKGQGRNGKREHPDSVQSEYLVDKVWKQVLGSKKNKDGTVKPGFGDRWKKEFESGAGIVRPAWDGLVVQIPADEQGEVERPDQSTRGLVY</sequence>
<evidence type="ECO:0000313" key="2">
    <source>
        <dbReference type="EMBL" id="OCF34656.1"/>
    </source>
</evidence>
<proteinExistence type="predicted"/>
<dbReference type="STRING" id="1296120.A0A1B9GUF6"/>
<reference evidence="3" key="2">
    <citation type="submission" date="2013-12" db="EMBL/GenBank/DDBJ databases">
        <title>Evolution of pathogenesis and genome organization in the Tremellales.</title>
        <authorList>
            <person name="Cuomo C."/>
            <person name="Litvintseva A."/>
            <person name="Heitman J."/>
            <person name="Chen Y."/>
            <person name="Sun S."/>
            <person name="Springer D."/>
            <person name="Dromer F."/>
            <person name="Young S."/>
            <person name="Zeng Q."/>
            <person name="Chapman S."/>
            <person name="Gujja S."/>
            <person name="Saif S."/>
            <person name="Birren B."/>
        </authorList>
    </citation>
    <scope>NUCLEOTIDE SEQUENCE [LARGE SCALE GENOMIC DNA]</scope>
    <source>
        <strain evidence="3">BCC8398</strain>
    </source>
</reference>
<dbReference type="AlphaFoldDB" id="A0A1B9GUF6"/>
<organism evidence="2 3">
    <name type="scientific">Kwoniella heveanensis BCC8398</name>
    <dbReference type="NCBI Taxonomy" id="1296120"/>
    <lineage>
        <taxon>Eukaryota</taxon>
        <taxon>Fungi</taxon>
        <taxon>Dikarya</taxon>
        <taxon>Basidiomycota</taxon>
        <taxon>Agaricomycotina</taxon>
        <taxon>Tremellomycetes</taxon>
        <taxon>Tremellales</taxon>
        <taxon>Cryptococcaceae</taxon>
        <taxon>Kwoniella</taxon>
    </lineage>
</organism>
<dbReference type="PANTHER" id="PTHR42663:SF6">
    <property type="entry name" value="HYDROLASE C777.06C-RELATED"/>
    <property type="match status" value="1"/>
</dbReference>
<keyword evidence="3" id="KW-1185">Reference proteome</keyword>
<dbReference type="SUPFAM" id="SSF56281">
    <property type="entry name" value="Metallo-hydrolase/oxidoreductase"/>
    <property type="match status" value="1"/>
</dbReference>
<dbReference type="CDD" id="cd16279">
    <property type="entry name" value="metallo-hydrolase-like_MBL-fold"/>
    <property type="match status" value="1"/>
</dbReference>
<dbReference type="PANTHER" id="PTHR42663">
    <property type="entry name" value="HYDROLASE C777.06C-RELATED-RELATED"/>
    <property type="match status" value="1"/>
</dbReference>
<gene>
    <name evidence="2" type="ORF">I316_03698</name>
</gene>
<reference evidence="2 3" key="1">
    <citation type="submission" date="2013-07" db="EMBL/GenBank/DDBJ databases">
        <title>The Genome Sequence of Cryptococcus heveanensis BCC8398.</title>
        <authorList>
            <consortium name="The Broad Institute Genome Sequencing Platform"/>
            <person name="Cuomo C."/>
            <person name="Litvintseva A."/>
            <person name="Chen Y."/>
            <person name="Heitman J."/>
            <person name="Sun S."/>
            <person name="Springer D."/>
            <person name="Dromer F."/>
            <person name="Young S.K."/>
            <person name="Zeng Q."/>
            <person name="Gargeya S."/>
            <person name="Fitzgerald M."/>
            <person name="Abouelleil A."/>
            <person name="Alvarado L."/>
            <person name="Berlin A.M."/>
            <person name="Chapman S.B."/>
            <person name="Dewar J."/>
            <person name="Goldberg J."/>
            <person name="Griggs A."/>
            <person name="Gujja S."/>
            <person name="Hansen M."/>
            <person name="Howarth C."/>
            <person name="Imamovic A."/>
            <person name="Larimer J."/>
            <person name="McCowan C."/>
            <person name="Murphy C."/>
            <person name="Pearson M."/>
            <person name="Priest M."/>
            <person name="Roberts A."/>
            <person name="Saif S."/>
            <person name="Shea T."/>
            <person name="Sykes S."/>
            <person name="Wortman J."/>
            <person name="Nusbaum C."/>
            <person name="Birren B."/>
        </authorList>
    </citation>
    <scope>NUCLEOTIDE SEQUENCE [LARGE SCALE GENOMIC DNA]</scope>
    <source>
        <strain evidence="2 3">BCC8398</strain>
    </source>
</reference>
<dbReference type="InterPro" id="IPR001279">
    <property type="entry name" value="Metallo-B-lactamas"/>
</dbReference>
<dbReference type="Proteomes" id="UP000092666">
    <property type="component" value="Unassembled WGS sequence"/>
</dbReference>
<feature type="domain" description="Metallo-beta-lactamase" evidence="1">
    <location>
        <begin position="93"/>
        <end position="307"/>
    </location>
</feature>
<dbReference type="Pfam" id="PF12706">
    <property type="entry name" value="Lactamase_B_2"/>
    <property type="match status" value="1"/>
</dbReference>
<dbReference type="SMART" id="SM00849">
    <property type="entry name" value="Lactamase_B"/>
    <property type="match status" value="1"/>
</dbReference>